<dbReference type="Proteomes" id="UP000765509">
    <property type="component" value="Unassembled WGS sequence"/>
</dbReference>
<evidence type="ECO:0000313" key="3">
    <source>
        <dbReference type="Proteomes" id="UP000765509"/>
    </source>
</evidence>
<evidence type="ECO:0000313" key="2">
    <source>
        <dbReference type="EMBL" id="MBW0505511.1"/>
    </source>
</evidence>
<keyword evidence="3" id="KW-1185">Reference proteome</keyword>
<proteinExistence type="predicted"/>
<dbReference type="PANTHER" id="PTHR37984">
    <property type="entry name" value="PROTEIN CBG26694"/>
    <property type="match status" value="1"/>
</dbReference>
<protein>
    <recommendedName>
        <fullName evidence="4">Reverse transcriptase/retrotransposon-derived protein RNase H-like domain-containing protein</fullName>
    </recommendedName>
</protein>
<reference evidence="2" key="1">
    <citation type="submission" date="2021-03" db="EMBL/GenBank/DDBJ databases">
        <title>Draft genome sequence of rust myrtle Austropuccinia psidii MF-1, a brazilian biotype.</title>
        <authorList>
            <person name="Quecine M.C."/>
            <person name="Pachon D.M.R."/>
            <person name="Bonatelli M.L."/>
            <person name="Correr F.H."/>
            <person name="Franceschini L.M."/>
            <person name="Leite T.F."/>
            <person name="Margarido G.R.A."/>
            <person name="Almeida C.A."/>
            <person name="Ferrarezi J.A."/>
            <person name="Labate C.A."/>
        </authorList>
    </citation>
    <scope>NUCLEOTIDE SEQUENCE</scope>
    <source>
        <strain evidence="2">MF-1</strain>
    </source>
</reference>
<dbReference type="InterPro" id="IPR043128">
    <property type="entry name" value="Rev_trsase/Diguanyl_cyclase"/>
</dbReference>
<gene>
    <name evidence="2" type="ORF">O181_045226</name>
</gene>
<accession>A0A9Q3HHK2</accession>
<comment type="caution">
    <text evidence="2">The sequence shown here is derived from an EMBL/GenBank/DDBJ whole genome shotgun (WGS) entry which is preliminary data.</text>
</comment>
<organism evidence="2 3">
    <name type="scientific">Austropuccinia psidii MF-1</name>
    <dbReference type="NCBI Taxonomy" id="1389203"/>
    <lineage>
        <taxon>Eukaryota</taxon>
        <taxon>Fungi</taxon>
        <taxon>Dikarya</taxon>
        <taxon>Basidiomycota</taxon>
        <taxon>Pucciniomycotina</taxon>
        <taxon>Pucciniomycetes</taxon>
        <taxon>Pucciniales</taxon>
        <taxon>Sphaerophragmiaceae</taxon>
        <taxon>Austropuccinia</taxon>
    </lineage>
</organism>
<dbReference type="InterPro" id="IPR043502">
    <property type="entry name" value="DNA/RNA_pol_sf"/>
</dbReference>
<evidence type="ECO:0008006" key="4">
    <source>
        <dbReference type="Google" id="ProtNLM"/>
    </source>
</evidence>
<dbReference type="PANTHER" id="PTHR37984:SF5">
    <property type="entry name" value="PROTEIN NYNRIN-LIKE"/>
    <property type="match status" value="1"/>
</dbReference>
<dbReference type="AlphaFoldDB" id="A0A9Q3HHK2"/>
<dbReference type="Gene3D" id="3.30.70.270">
    <property type="match status" value="1"/>
</dbReference>
<evidence type="ECO:0000256" key="1">
    <source>
        <dbReference type="SAM" id="MobiDB-lite"/>
    </source>
</evidence>
<feature type="region of interest" description="Disordered" evidence="1">
    <location>
        <begin position="371"/>
        <end position="393"/>
    </location>
</feature>
<sequence length="434" mass="49739">MSFPGFASYYRQNLKDFAIPAKSLLRICDHQTVFEMTQDRIKAYEKIRKDLLEAPLLHIPDWNRPFKLYIDACGDGLAEELHQVQIIDDKPTEGPKLHYYLDGSVFEGITDSNAMKSLPNMKNPNRNGLRWQIAIQEYSGNIPIVQKAGNIHKNTDGFSRWALANTPDSPACLPLEAEPQISIEGIKITHIGIELFEEVRESYKQDRNCHILTSLLDKGCKHTSLVNALDEGWKNSYSEGRFYFFDERSFPMKHGQQEGNKDKGESIHYQRYRRTAEPDRAHSDAFRITRSRPTQLSSGFISFRHQHISGQESSFFTIPGSFQEKTRIQGQKQDIFQPKAERVRPNDPETVGLGERRTKEPEIVVNASRISSPNNRNITPTQNEHSVATPESNSNSDALWLKISHFEEKTQKGFQNSKKAMRYESINILHGQNC</sequence>
<dbReference type="InterPro" id="IPR050951">
    <property type="entry name" value="Retrovirus_Pol_polyprotein"/>
</dbReference>
<dbReference type="EMBL" id="AVOT02018539">
    <property type="protein sequence ID" value="MBW0505511.1"/>
    <property type="molecule type" value="Genomic_DNA"/>
</dbReference>
<dbReference type="SUPFAM" id="SSF56672">
    <property type="entry name" value="DNA/RNA polymerases"/>
    <property type="match status" value="1"/>
</dbReference>
<name>A0A9Q3HHK2_9BASI</name>
<dbReference type="GO" id="GO:0003824">
    <property type="term" value="F:catalytic activity"/>
    <property type="evidence" value="ECO:0007669"/>
    <property type="project" value="UniProtKB-KW"/>
</dbReference>